<protein>
    <submittedName>
        <fullName evidence="2">DUF1772 domain-containing protein</fullName>
    </submittedName>
</protein>
<evidence type="ECO:0000256" key="1">
    <source>
        <dbReference type="SAM" id="Phobius"/>
    </source>
</evidence>
<keyword evidence="1" id="KW-0472">Membrane</keyword>
<gene>
    <name evidence="2" type="ORF">GCM10023335_61900</name>
</gene>
<dbReference type="Pfam" id="PF08592">
    <property type="entry name" value="Anthrone_oxy"/>
    <property type="match status" value="1"/>
</dbReference>
<feature type="transmembrane region" description="Helical" evidence="1">
    <location>
        <begin position="6"/>
        <end position="29"/>
    </location>
</feature>
<organism evidence="2 3">
    <name type="scientific">Streptomyces siamensis</name>
    <dbReference type="NCBI Taxonomy" id="1274986"/>
    <lineage>
        <taxon>Bacteria</taxon>
        <taxon>Bacillati</taxon>
        <taxon>Actinomycetota</taxon>
        <taxon>Actinomycetes</taxon>
        <taxon>Kitasatosporales</taxon>
        <taxon>Streptomycetaceae</taxon>
        <taxon>Streptomyces</taxon>
    </lineage>
</organism>
<name>A0ABP9JBB5_9ACTN</name>
<evidence type="ECO:0000313" key="3">
    <source>
        <dbReference type="Proteomes" id="UP001501759"/>
    </source>
</evidence>
<feature type="transmembrane region" description="Helical" evidence="1">
    <location>
        <begin position="131"/>
        <end position="149"/>
    </location>
</feature>
<keyword evidence="1" id="KW-1133">Transmembrane helix</keyword>
<dbReference type="EMBL" id="BAABKB010000029">
    <property type="protein sequence ID" value="GAA5026307.1"/>
    <property type="molecule type" value="Genomic_DNA"/>
</dbReference>
<keyword evidence="3" id="KW-1185">Reference proteome</keyword>
<keyword evidence="1" id="KW-0812">Transmembrane</keyword>
<evidence type="ECO:0000313" key="2">
    <source>
        <dbReference type="EMBL" id="GAA5026307.1"/>
    </source>
</evidence>
<sequence>MDMQHILAIVAVVVVGLMVGVEFAVAAFVNPILDRLPNDGGLAARSDGARVLGKVMPFWYIGSVVLGAVWAASAWGDAEAGLVVTATALLVLSVLMSIALLVPINSRVAEWTRESVPADWKRQVGRWDRFHYVRVAVIVAAFVLLVVGLA</sequence>
<feature type="transmembrane region" description="Helical" evidence="1">
    <location>
        <begin position="58"/>
        <end position="76"/>
    </location>
</feature>
<comment type="caution">
    <text evidence="2">The sequence shown here is derived from an EMBL/GenBank/DDBJ whole genome shotgun (WGS) entry which is preliminary data.</text>
</comment>
<feature type="transmembrane region" description="Helical" evidence="1">
    <location>
        <begin position="82"/>
        <end position="104"/>
    </location>
</feature>
<reference evidence="3" key="1">
    <citation type="journal article" date="2019" name="Int. J. Syst. Evol. Microbiol.">
        <title>The Global Catalogue of Microorganisms (GCM) 10K type strain sequencing project: providing services to taxonomists for standard genome sequencing and annotation.</title>
        <authorList>
            <consortium name="The Broad Institute Genomics Platform"/>
            <consortium name="The Broad Institute Genome Sequencing Center for Infectious Disease"/>
            <person name="Wu L."/>
            <person name="Ma J."/>
        </authorList>
    </citation>
    <scope>NUCLEOTIDE SEQUENCE [LARGE SCALE GENOMIC DNA]</scope>
    <source>
        <strain evidence="3">JCM 18409</strain>
    </source>
</reference>
<proteinExistence type="predicted"/>
<dbReference type="InterPro" id="IPR013901">
    <property type="entry name" value="Anthrone_oxy"/>
</dbReference>
<accession>A0ABP9JBB5</accession>
<dbReference type="Proteomes" id="UP001501759">
    <property type="component" value="Unassembled WGS sequence"/>
</dbReference>